<dbReference type="Proteomes" id="UP000886501">
    <property type="component" value="Unassembled WGS sequence"/>
</dbReference>
<accession>A0ACB6ZG18</accession>
<feature type="non-terminal residue" evidence="1">
    <location>
        <position position="66"/>
    </location>
</feature>
<reference evidence="1" key="1">
    <citation type="submission" date="2019-10" db="EMBL/GenBank/DDBJ databases">
        <authorList>
            <consortium name="DOE Joint Genome Institute"/>
            <person name="Kuo A."/>
            <person name="Miyauchi S."/>
            <person name="Kiss E."/>
            <person name="Drula E."/>
            <person name="Kohler A."/>
            <person name="Sanchez-Garcia M."/>
            <person name="Andreopoulos B."/>
            <person name="Barry K.W."/>
            <person name="Bonito G."/>
            <person name="Buee M."/>
            <person name="Carver A."/>
            <person name="Chen C."/>
            <person name="Cichocki N."/>
            <person name="Clum A."/>
            <person name="Culley D."/>
            <person name="Crous P.W."/>
            <person name="Fauchery L."/>
            <person name="Girlanda M."/>
            <person name="Hayes R."/>
            <person name="Keri Z."/>
            <person name="Labutti K."/>
            <person name="Lipzen A."/>
            <person name="Lombard V."/>
            <person name="Magnuson J."/>
            <person name="Maillard F."/>
            <person name="Morin E."/>
            <person name="Murat C."/>
            <person name="Nolan M."/>
            <person name="Ohm R."/>
            <person name="Pangilinan J."/>
            <person name="Pereira M."/>
            <person name="Perotto S."/>
            <person name="Peter M."/>
            <person name="Riley R."/>
            <person name="Sitrit Y."/>
            <person name="Stielow B."/>
            <person name="Szollosi G."/>
            <person name="Zifcakova L."/>
            <person name="Stursova M."/>
            <person name="Spatafora J.W."/>
            <person name="Tedersoo L."/>
            <person name="Vaario L.-M."/>
            <person name="Yamada A."/>
            <person name="Yan M."/>
            <person name="Wang P."/>
            <person name="Xu J."/>
            <person name="Bruns T."/>
            <person name="Baldrian P."/>
            <person name="Vilgalys R."/>
            <person name="Henrissat B."/>
            <person name="Grigoriev I.V."/>
            <person name="Hibbett D."/>
            <person name="Nagy L.G."/>
            <person name="Martin F.M."/>
        </authorList>
    </citation>
    <scope>NUCLEOTIDE SEQUENCE</scope>
    <source>
        <strain evidence="1">P2</strain>
    </source>
</reference>
<evidence type="ECO:0000313" key="1">
    <source>
        <dbReference type="EMBL" id="KAF9648106.1"/>
    </source>
</evidence>
<proteinExistence type="predicted"/>
<reference evidence="1" key="2">
    <citation type="journal article" date="2020" name="Nat. Commun.">
        <title>Large-scale genome sequencing of mycorrhizal fungi provides insights into the early evolution of symbiotic traits.</title>
        <authorList>
            <person name="Miyauchi S."/>
            <person name="Kiss E."/>
            <person name="Kuo A."/>
            <person name="Drula E."/>
            <person name="Kohler A."/>
            <person name="Sanchez-Garcia M."/>
            <person name="Morin E."/>
            <person name="Andreopoulos B."/>
            <person name="Barry K.W."/>
            <person name="Bonito G."/>
            <person name="Buee M."/>
            <person name="Carver A."/>
            <person name="Chen C."/>
            <person name="Cichocki N."/>
            <person name="Clum A."/>
            <person name="Culley D."/>
            <person name="Crous P.W."/>
            <person name="Fauchery L."/>
            <person name="Girlanda M."/>
            <person name="Hayes R.D."/>
            <person name="Keri Z."/>
            <person name="LaButti K."/>
            <person name="Lipzen A."/>
            <person name="Lombard V."/>
            <person name="Magnuson J."/>
            <person name="Maillard F."/>
            <person name="Murat C."/>
            <person name="Nolan M."/>
            <person name="Ohm R.A."/>
            <person name="Pangilinan J."/>
            <person name="Pereira M.F."/>
            <person name="Perotto S."/>
            <person name="Peter M."/>
            <person name="Pfister S."/>
            <person name="Riley R."/>
            <person name="Sitrit Y."/>
            <person name="Stielow J.B."/>
            <person name="Szollosi G."/>
            <person name="Zifcakova L."/>
            <person name="Stursova M."/>
            <person name="Spatafora J.W."/>
            <person name="Tedersoo L."/>
            <person name="Vaario L.M."/>
            <person name="Yamada A."/>
            <person name="Yan M."/>
            <person name="Wang P."/>
            <person name="Xu J."/>
            <person name="Bruns T."/>
            <person name="Baldrian P."/>
            <person name="Vilgalys R."/>
            <person name="Dunand C."/>
            <person name="Henrissat B."/>
            <person name="Grigoriev I.V."/>
            <person name="Hibbett D."/>
            <person name="Nagy L.G."/>
            <person name="Martin F.M."/>
        </authorList>
    </citation>
    <scope>NUCLEOTIDE SEQUENCE</scope>
    <source>
        <strain evidence="1">P2</strain>
    </source>
</reference>
<organism evidence="1 2">
    <name type="scientific">Thelephora ganbajun</name>
    <name type="common">Ganba fungus</name>
    <dbReference type="NCBI Taxonomy" id="370292"/>
    <lineage>
        <taxon>Eukaryota</taxon>
        <taxon>Fungi</taxon>
        <taxon>Dikarya</taxon>
        <taxon>Basidiomycota</taxon>
        <taxon>Agaricomycotina</taxon>
        <taxon>Agaricomycetes</taxon>
        <taxon>Thelephorales</taxon>
        <taxon>Thelephoraceae</taxon>
        <taxon>Thelephora</taxon>
    </lineage>
</organism>
<sequence length="66" mass="7668">LVFHQDRPVALRSRIYRIILRAHWITNHAGRDRTWAVVREVCSFIPKCLVYDFVAACPTCRVARSG</sequence>
<evidence type="ECO:0000313" key="2">
    <source>
        <dbReference type="Proteomes" id="UP000886501"/>
    </source>
</evidence>
<comment type="caution">
    <text evidence="1">The sequence shown here is derived from an EMBL/GenBank/DDBJ whole genome shotgun (WGS) entry which is preliminary data.</text>
</comment>
<feature type="non-terminal residue" evidence="1">
    <location>
        <position position="1"/>
    </location>
</feature>
<protein>
    <submittedName>
        <fullName evidence="1">Uncharacterized protein</fullName>
    </submittedName>
</protein>
<name>A0ACB6ZG18_THEGA</name>
<keyword evidence="2" id="KW-1185">Reference proteome</keyword>
<gene>
    <name evidence="1" type="ORF">BDM02DRAFT_3071205</name>
</gene>
<dbReference type="EMBL" id="MU118019">
    <property type="protein sequence ID" value="KAF9648106.1"/>
    <property type="molecule type" value="Genomic_DNA"/>
</dbReference>